<proteinExistence type="predicted"/>
<dbReference type="Proteomes" id="UP001143545">
    <property type="component" value="Unassembled WGS sequence"/>
</dbReference>
<dbReference type="AlphaFoldDB" id="A0A9W6EW43"/>
<evidence type="ECO:0000313" key="1">
    <source>
        <dbReference type="EMBL" id="GLB53766.1"/>
    </source>
</evidence>
<reference evidence="1" key="1">
    <citation type="submission" date="2022-07" db="EMBL/GenBank/DDBJ databases">
        <title>Taxonomy of Novel Oxalotrophic and Methylotrophic Bacteria.</title>
        <authorList>
            <person name="Sahin N."/>
            <person name="Tani A."/>
        </authorList>
    </citation>
    <scope>NUCLEOTIDE SEQUENCE</scope>
    <source>
        <strain evidence="1">AM327</strain>
    </source>
</reference>
<name>A0A9W6EW43_9FLAO</name>
<evidence type="ECO:0008006" key="3">
    <source>
        <dbReference type="Google" id="ProtNLM"/>
    </source>
</evidence>
<dbReference type="EMBL" id="BRVP01000024">
    <property type="protein sequence ID" value="GLB53766.1"/>
    <property type="molecule type" value="Genomic_DNA"/>
</dbReference>
<organism evidence="1 2">
    <name type="scientific">Neptunitalea chrysea</name>
    <dbReference type="NCBI Taxonomy" id="1647581"/>
    <lineage>
        <taxon>Bacteria</taxon>
        <taxon>Pseudomonadati</taxon>
        <taxon>Bacteroidota</taxon>
        <taxon>Flavobacteriia</taxon>
        <taxon>Flavobacteriales</taxon>
        <taxon>Flavobacteriaceae</taxon>
        <taxon>Neptunitalea</taxon>
    </lineage>
</organism>
<accession>A0A9W6EW43</accession>
<keyword evidence="2" id="KW-1185">Reference proteome</keyword>
<comment type="caution">
    <text evidence="1">The sequence shown here is derived from an EMBL/GenBank/DDBJ whole genome shotgun (WGS) entry which is preliminary data.</text>
</comment>
<protein>
    <recommendedName>
        <fullName evidence="3">Outer membrane protein beta-barrel domain-containing protein</fullName>
    </recommendedName>
</protein>
<dbReference type="RefSeq" id="WP_281755974.1">
    <property type="nucleotide sequence ID" value="NZ_BRVP01000024.1"/>
</dbReference>
<gene>
    <name evidence="1" type="ORF">NBRC110019_28070</name>
</gene>
<sequence length="162" mass="18906">MSDGTMNNFNSSGFGNDFGYDFFTTYLGLEYKLQVGIATFKPALFFHSYLWSTQQFDEMRTFNKNLLLPQLTFKIDFNNSEKLNFKYSLNARFPGVNQLADNFILSSFNSVFKGNTNLENQLYHTAFITYYKFSLYRGLNLNLSVNYNRRTTTIKIIQNLTV</sequence>
<evidence type="ECO:0000313" key="2">
    <source>
        <dbReference type="Proteomes" id="UP001143545"/>
    </source>
</evidence>